<keyword evidence="1" id="KW-0812">Transmembrane</keyword>
<proteinExistence type="predicted"/>
<comment type="caution">
    <text evidence="2">The sequence shown here is derived from an EMBL/GenBank/DDBJ whole genome shotgun (WGS) entry which is preliminary data.</text>
</comment>
<evidence type="ECO:0000313" key="3">
    <source>
        <dbReference type="Proteomes" id="UP000620559"/>
    </source>
</evidence>
<feature type="transmembrane region" description="Helical" evidence="1">
    <location>
        <begin position="20"/>
        <end position="41"/>
    </location>
</feature>
<dbReference type="InterPro" id="IPR021257">
    <property type="entry name" value="DUF2809"/>
</dbReference>
<protein>
    <submittedName>
        <fullName evidence="2">DUF2809 domain-containing protein</fullName>
    </submittedName>
</protein>
<dbReference type="EMBL" id="JADEWL010000061">
    <property type="protein sequence ID" value="MBE9214497.1"/>
    <property type="molecule type" value="Genomic_DNA"/>
</dbReference>
<keyword evidence="3" id="KW-1185">Reference proteome</keyword>
<organism evidence="2 3">
    <name type="scientific">Plectonema cf. radiosum LEGE 06105</name>
    <dbReference type="NCBI Taxonomy" id="945769"/>
    <lineage>
        <taxon>Bacteria</taxon>
        <taxon>Bacillati</taxon>
        <taxon>Cyanobacteriota</taxon>
        <taxon>Cyanophyceae</taxon>
        <taxon>Oscillatoriophycideae</taxon>
        <taxon>Oscillatoriales</taxon>
        <taxon>Microcoleaceae</taxon>
        <taxon>Plectonema</taxon>
    </lineage>
</organism>
<evidence type="ECO:0000313" key="2">
    <source>
        <dbReference type="EMBL" id="MBE9214497.1"/>
    </source>
</evidence>
<dbReference type="RefSeq" id="WP_193922373.1">
    <property type="nucleotide sequence ID" value="NZ_JADEWL010000061.1"/>
</dbReference>
<reference evidence="2" key="1">
    <citation type="submission" date="2020-10" db="EMBL/GenBank/DDBJ databases">
        <authorList>
            <person name="Castelo-Branco R."/>
            <person name="Eusebio N."/>
            <person name="Adriana R."/>
            <person name="Vieira A."/>
            <person name="Brugerolle De Fraissinette N."/>
            <person name="Rezende De Castro R."/>
            <person name="Schneider M.P."/>
            <person name="Vasconcelos V."/>
            <person name="Leao P.N."/>
        </authorList>
    </citation>
    <scope>NUCLEOTIDE SEQUENCE</scope>
    <source>
        <strain evidence="2">LEGE 06105</strain>
    </source>
</reference>
<gene>
    <name evidence="2" type="ORF">IQ247_17785</name>
</gene>
<dbReference type="AlphaFoldDB" id="A0A8J7K3S9"/>
<accession>A0A8J7K3S9</accession>
<feature type="transmembrane region" description="Helical" evidence="1">
    <location>
        <begin position="89"/>
        <end position="109"/>
    </location>
</feature>
<dbReference type="Proteomes" id="UP000620559">
    <property type="component" value="Unassembled WGS sequence"/>
</dbReference>
<name>A0A8J7K3S9_9CYAN</name>
<keyword evidence="1" id="KW-0472">Membrane</keyword>
<sequence>MIIIIPLGYIVRFSQGLNPAWLHDALGAVAYEIFWILLFAFIFPKVSLLRIAIAVCLATCALEFLQLWKPPFLQAARSTLPGRLVLGNTFVWTDFPVYFVGSFLGWLWVRFLKVKGQRLKVEG</sequence>
<feature type="transmembrane region" description="Helical" evidence="1">
    <location>
        <begin position="48"/>
        <end position="69"/>
    </location>
</feature>
<dbReference type="Pfam" id="PF10990">
    <property type="entry name" value="DUF2809"/>
    <property type="match status" value="1"/>
</dbReference>
<evidence type="ECO:0000256" key="1">
    <source>
        <dbReference type="SAM" id="Phobius"/>
    </source>
</evidence>
<keyword evidence="1" id="KW-1133">Transmembrane helix</keyword>